<feature type="region of interest" description="Disordered" evidence="11">
    <location>
        <begin position="279"/>
        <end position="305"/>
    </location>
</feature>
<keyword evidence="6" id="KW-0238">DNA-binding</keyword>
<dbReference type="SUPFAM" id="SSF55945">
    <property type="entry name" value="TATA-box binding protein-like"/>
    <property type="match status" value="2"/>
</dbReference>
<evidence type="ECO:0000256" key="10">
    <source>
        <dbReference type="ARBA" id="ARBA00033173"/>
    </source>
</evidence>
<dbReference type="CDD" id="cd04517">
    <property type="entry name" value="TLF"/>
    <property type="match status" value="1"/>
</dbReference>
<dbReference type="InterPro" id="IPR015445">
    <property type="entry name" value="TBP-like"/>
</dbReference>
<dbReference type="FunFam" id="3.30.310.10:FF:000005">
    <property type="entry name" value="TATA box-binding protein-like 1"/>
    <property type="match status" value="1"/>
</dbReference>
<dbReference type="Proteomes" id="UP001372834">
    <property type="component" value="Unassembled WGS sequence"/>
</dbReference>
<evidence type="ECO:0000313" key="12">
    <source>
        <dbReference type="EMBL" id="KAK6623723.1"/>
    </source>
</evidence>
<proteinExistence type="inferred from homology"/>
<dbReference type="Gene3D" id="3.30.310.10">
    <property type="entry name" value="TATA-Binding Protein"/>
    <property type="match status" value="2"/>
</dbReference>
<keyword evidence="5" id="KW-0805">Transcription regulation</keyword>
<evidence type="ECO:0000256" key="8">
    <source>
        <dbReference type="ARBA" id="ARBA00023242"/>
    </source>
</evidence>
<dbReference type="InterPro" id="IPR012295">
    <property type="entry name" value="TBP_dom_sf"/>
</dbReference>
<dbReference type="PANTHER" id="PTHR10126">
    <property type="entry name" value="TATA-BOX BINDING PROTEIN"/>
    <property type="match status" value="1"/>
</dbReference>
<comment type="caution">
    <text evidence="12">The sequence shown here is derived from an EMBL/GenBank/DDBJ whole genome shotgun (WGS) entry which is preliminary data.</text>
</comment>
<evidence type="ECO:0000256" key="4">
    <source>
        <dbReference type="ARBA" id="ARBA00022490"/>
    </source>
</evidence>
<evidence type="ECO:0000256" key="11">
    <source>
        <dbReference type="SAM" id="MobiDB-lite"/>
    </source>
</evidence>
<evidence type="ECO:0000256" key="3">
    <source>
        <dbReference type="ARBA" id="ARBA00005560"/>
    </source>
</evidence>
<dbReference type="GO" id="GO:0005737">
    <property type="term" value="C:cytoplasm"/>
    <property type="evidence" value="ECO:0007669"/>
    <property type="project" value="UniProtKB-SubCell"/>
</dbReference>
<evidence type="ECO:0000256" key="5">
    <source>
        <dbReference type="ARBA" id="ARBA00023015"/>
    </source>
</evidence>
<reference evidence="12 13" key="1">
    <citation type="submission" date="2023-10" db="EMBL/GenBank/DDBJ databases">
        <title>Genomes of two closely related lineages of the louse Polyplax serrata with different host specificities.</title>
        <authorList>
            <person name="Martinu J."/>
            <person name="Tarabai H."/>
            <person name="Stefka J."/>
            <person name="Hypsa V."/>
        </authorList>
    </citation>
    <scope>NUCLEOTIDE SEQUENCE [LARGE SCALE GENOMIC DNA]</scope>
    <source>
        <strain evidence="12">HR10_N</strain>
    </source>
</reference>
<name>A0AAN8PIL8_POLSC</name>
<protein>
    <recommendedName>
        <fullName evidence="9">TATA box-binding protein-like 1</fullName>
    </recommendedName>
    <alternativeName>
        <fullName evidence="10">TBP-like factor</fullName>
    </alternativeName>
</protein>
<organism evidence="12 13">
    <name type="scientific">Polyplax serrata</name>
    <name type="common">Common mouse louse</name>
    <dbReference type="NCBI Taxonomy" id="468196"/>
    <lineage>
        <taxon>Eukaryota</taxon>
        <taxon>Metazoa</taxon>
        <taxon>Ecdysozoa</taxon>
        <taxon>Arthropoda</taxon>
        <taxon>Hexapoda</taxon>
        <taxon>Insecta</taxon>
        <taxon>Pterygota</taxon>
        <taxon>Neoptera</taxon>
        <taxon>Paraneoptera</taxon>
        <taxon>Psocodea</taxon>
        <taxon>Troctomorpha</taxon>
        <taxon>Phthiraptera</taxon>
        <taxon>Anoplura</taxon>
        <taxon>Polyplacidae</taxon>
        <taxon>Polyplax</taxon>
    </lineage>
</organism>
<dbReference type="InterPro" id="IPR000814">
    <property type="entry name" value="TBP"/>
</dbReference>
<dbReference type="GO" id="GO:0003677">
    <property type="term" value="F:DNA binding"/>
    <property type="evidence" value="ECO:0007669"/>
    <property type="project" value="UniProtKB-KW"/>
</dbReference>
<evidence type="ECO:0000256" key="7">
    <source>
        <dbReference type="ARBA" id="ARBA00023163"/>
    </source>
</evidence>
<evidence type="ECO:0000256" key="2">
    <source>
        <dbReference type="ARBA" id="ARBA00004496"/>
    </source>
</evidence>
<keyword evidence="7" id="KW-0804">Transcription</keyword>
<dbReference type="PRINTS" id="PR00686">
    <property type="entry name" value="TIFACTORIID"/>
</dbReference>
<dbReference type="GO" id="GO:0006352">
    <property type="term" value="P:DNA-templated transcription initiation"/>
    <property type="evidence" value="ECO:0007669"/>
    <property type="project" value="InterPro"/>
</dbReference>
<keyword evidence="4" id="KW-0963">Cytoplasm</keyword>
<dbReference type="FunFam" id="3.30.310.10:FF:000009">
    <property type="entry name" value="TatA box-binding protein-like protein 1"/>
    <property type="match status" value="1"/>
</dbReference>
<dbReference type="GO" id="GO:0005634">
    <property type="term" value="C:nucleus"/>
    <property type="evidence" value="ECO:0007669"/>
    <property type="project" value="UniProtKB-SubCell"/>
</dbReference>
<accession>A0AAN8PIL8</accession>
<comment type="subcellular location">
    <subcellularLocation>
        <location evidence="2">Cytoplasm</location>
    </subcellularLocation>
    <subcellularLocation>
        <location evidence="1">Nucleus</location>
    </subcellularLocation>
</comment>
<comment type="similarity">
    <text evidence="3">Belongs to the TBP family.</text>
</comment>
<evidence type="ECO:0000313" key="13">
    <source>
        <dbReference type="Proteomes" id="UP001372834"/>
    </source>
</evidence>
<dbReference type="Pfam" id="PF00352">
    <property type="entry name" value="TBP"/>
    <property type="match status" value="2"/>
</dbReference>
<evidence type="ECO:0000256" key="1">
    <source>
        <dbReference type="ARBA" id="ARBA00004123"/>
    </source>
</evidence>
<keyword evidence="8" id="KW-0539">Nucleus</keyword>
<gene>
    <name evidence="12" type="ORF">RUM43_009575</name>
</gene>
<evidence type="ECO:0000256" key="9">
    <source>
        <dbReference type="ARBA" id="ARBA00023474"/>
    </source>
</evidence>
<evidence type="ECO:0000256" key="6">
    <source>
        <dbReference type="ARBA" id="ARBA00023125"/>
    </source>
</evidence>
<dbReference type="EMBL" id="JAWJWE010000038">
    <property type="protein sequence ID" value="KAK6623723.1"/>
    <property type="molecule type" value="Genomic_DNA"/>
</dbReference>
<dbReference type="AlphaFoldDB" id="A0AAN8PIL8"/>
<sequence length="305" mass="34013">MTALTFEEVQTVTQEGLTKMMAAAVQKNGVQALANGTHHIDMNSVDCVSSSVSETENQDKQAEDEPAPEIDIVINNVVCSFSVRCHLNLKEIATHGANVEYRKENGMVTMKLRKPYTTASIWSSGKITCTGATSEDNAKIAARRFARSLQKLGFEVRFNNFRVVNVLGTCSMPFGIKINSFSAKYPKDAEYEPEIHPGVTYRLKEPKATLKIFSTGSITVTAPCVSSIAAAIEHIYPLVYEFKKERTKEDELDLELKRQKKNGVRKRKRLDSYEDGDYADVDLVDGHDYNSEEDSDWVIDEALGP</sequence>